<dbReference type="RefSeq" id="WP_228353460.1">
    <property type="nucleotide sequence ID" value="NZ_JACEGA010000001.1"/>
</dbReference>
<proteinExistence type="predicted"/>
<dbReference type="EMBL" id="JACEGA010000001">
    <property type="protein sequence ID" value="MBB2183839.1"/>
    <property type="molecule type" value="Genomic_DNA"/>
</dbReference>
<protein>
    <submittedName>
        <fullName evidence="1">Uncharacterized protein</fullName>
    </submittedName>
</protein>
<name>A0A839K477_9FIRM</name>
<organism evidence="1 2">
    <name type="scientific">Variimorphobacter saccharofermentans</name>
    <dbReference type="NCBI Taxonomy" id="2755051"/>
    <lineage>
        <taxon>Bacteria</taxon>
        <taxon>Bacillati</taxon>
        <taxon>Bacillota</taxon>
        <taxon>Clostridia</taxon>
        <taxon>Lachnospirales</taxon>
        <taxon>Lachnospiraceae</taxon>
        <taxon>Variimorphobacter</taxon>
    </lineage>
</organism>
<evidence type="ECO:0000313" key="2">
    <source>
        <dbReference type="Proteomes" id="UP000574276"/>
    </source>
</evidence>
<keyword evidence="2" id="KW-1185">Reference proteome</keyword>
<sequence>MAEHQTCRECGVSLTGDEIAIYLKLVSRSAKDFLCIDCLGKKLNCGRKPIEERIRYYRESGNCVLFR</sequence>
<accession>A0A839K477</accession>
<gene>
    <name evidence="1" type="ORF">H0486_13250</name>
</gene>
<dbReference type="Proteomes" id="UP000574276">
    <property type="component" value="Unassembled WGS sequence"/>
</dbReference>
<comment type="caution">
    <text evidence="1">The sequence shown here is derived from an EMBL/GenBank/DDBJ whole genome shotgun (WGS) entry which is preliminary data.</text>
</comment>
<evidence type="ECO:0000313" key="1">
    <source>
        <dbReference type="EMBL" id="MBB2183839.1"/>
    </source>
</evidence>
<dbReference type="AlphaFoldDB" id="A0A839K477"/>
<reference evidence="1 2" key="1">
    <citation type="submission" date="2020-07" db="EMBL/GenBank/DDBJ databases">
        <title>Characterization and genome sequencing of isolate MD1, a novel member within the family Lachnospiraceae.</title>
        <authorList>
            <person name="Rettenmaier R."/>
            <person name="Di Bello L."/>
            <person name="Zinser C."/>
            <person name="Scheitz K."/>
            <person name="Liebl W."/>
            <person name="Zverlov V."/>
        </authorList>
    </citation>
    <scope>NUCLEOTIDE SEQUENCE [LARGE SCALE GENOMIC DNA]</scope>
    <source>
        <strain evidence="1 2">MD1</strain>
    </source>
</reference>